<reference evidence="2 3" key="1">
    <citation type="journal article" date="2023" name="Plants (Basel)">
        <title>Bridging the Gap: Combining Genomics and Transcriptomics Approaches to Understand Stylosanthes scabra, an Orphan Legume from the Brazilian Caatinga.</title>
        <authorList>
            <person name="Ferreira-Neto J.R.C."/>
            <person name="da Silva M.D."/>
            <person name="Binneck E."/>
            <person name="de Melo N.F."/>
            <person name="da Silva R.H."/>
            <person name="de Melo A.L.T.M."/>
            <person name="Pandolfi V."/>
            <person name="Bustamante F.O."/>
            <person name="Brasileiro-Vidal A.C."/>
            <person name="Benko-Iseppon A.M."/>
        </authorList>
    </citation>
    <scope>NUCLEOTIDE SEQUENCE [LARGE SCALE GENOMIC DNA]</scope>
    <source>
        <tissue evidence="2">Leaves</tissue>
    </source>
</reference>
<sequence>MFQVQLAHPLPSTRKLDSVEPFFLAATTDDPGTLELRQDSVREASEPPQPHEPPRWNCCLMEDDRIDPTHEKLMKGNKGITKGDLTPIIKARITKRPLSHFSPTFSRRQTSAVKSKRHIPEASEK</sequence>
<accession>A0ABU6R468</accession>
<dbReference type="EMBL" id="JASCZI010030217">
    <property type="protein sequence ID" value="MED6118649.1"/>
    <property type="molecule type" value="Genomic_DNA"/>
</dbReference>
<gene>
    <name evidence="2" type="ORF">PIB30_004699</name>
</gene>
<feature type="compositionally biased region" description="Basic and acidic residues" evidence="1">
    <location>
        <begin position="36"/>
        <end position="45"/>
    </location>
</feature>
<proteinExistence type="predicted"/>
<protein>
    <submittedName>
        <fullName evidence="2">Uncharacterized protein</fullName>
    </submittedName>
</protein>
<feature type="region of interest" description="Disordered" evidence="1">
    <location>
        <begin position="99"/>
        <end position="125"/>
    </location>
</feature>
<organism evidence="2 3">
    <name type="scientific">Stylosanthes scabra</name>
    <dbReference type="NCBI Taxonomy" id="79078"/>
    <lineage>
        <taxon>Eukaryota</taxon>
        <taxon>Viridiplantae</taxon>
        <taxon>Streptophyta</taxon>
        <taxon>Embryophyta</taxon>
        <taxon>Tracheophyta</taxon>
        <taxon>Spermatophyta</taxon>
        <taxon>Magnoliopsida</taxon>
        <taxon>eudicotyledons</taxon>
        <taxon>Gunneridae</taxon>
        <taxon>Pentapetalae</taxon>
        <taxon>rosids</taxon>
        <taxon>fabids</taxon>
        <taxon>Fabales</taxon>
        <taxon>Fabaceae</taxon>
        <taxon>Papilionoideae</taxon>
        <taxon>50 kb inversion clade</taxon>
        <taxon>dalbergioids sensu lato</taxon>
        <taxon>Dalbergieae</taxon>
        <taxon>Pterocarpus clade</taxon>
        <taxon>Stylosanthes</taxon>
    </lineage>
</organism>
<evidence type="ECO:0000313" key="3">
    <source>
        <dbReference type="Proteomes" id="UP001341840"/>
    </source>
</evidence>
<feature type="compositionally biased region" description="Polar residues" evidence="1">
    <location>
        <begin position="101"/>
        <end position="113"/>
    </location>
</feature>
<comment type="caution">
    <text evidence="2">The sequence shown here is derived from an EMBL/GenBank/DDBJ whole genome shotgun (WGS) entry which is preliminary data.</text>
</comment>
<evidence type="ECO:0000256" key="1">
    <source>
        <dbReference type="SAM" id="MobiDB-lite"/>
    </source>
</evidence>
<feature type="region of interest" description="Disordered" evidence="1">
    <location>
        <begin position="29"/>
        <end position="59"/>
    </location>
</feature>
<name>A0ABU6R468_9FABA</name>
<dbReference type="Proteomes" id="UP001341840">
    <property type="component" value="Unassembled WGS sequence"/>
</dbReference>
<keyword evidence="3" id="KW-1185">Reference proteome</keyword>
<evidence type="ECO:0000313" key="2">
    <source>
        <dbReference type="EMBL" id="MED6118649.1"/>
    </source>
</evidence>